<sequence>MLNTSIIMSFPHHSSLGPTQMVTMLKSMLYAMVMNEQVISMSPDPRHLDNVRDGNCQRDGALRQQQTQYEVPVARQEHVAPVLQERGANVPDDATIQDSTYKHPLLGTIMWVLPKGCWGRYSKNQKSAIQVKPSQISFYPPHWQQLLEIAKVEMRRALFCGHPFLPERWLTLKEECYEVLLGVIARYEKEEKPVESGYGDYKHNMAEVLYDDVITFRSMIKRAVQEAVPSGYALYAPPSVATREACITFVKDRATLFLKDSEYLMGEPNEQGKRLNFGHLVLKQVCLLVYYPKTSKSLRNFPKFQDVVPRKALALVAAMVHFVLTLYKNHGKDINLNIISKDLEGAYNKFMGSMQKLDGHHSKGQRFKAMLAQWADKGMDGFSNACGDDNDNDNGNEFSMNISDSEVESALLKQSGENDDEDQDFGAHGRDEDEFTGFAAQSDDNRYGGHSHDNVGHSDDSGHSDNNIGRSDDMDDGGRSHNNVVGDGDEGFDGYQSDGLEMGEGDDGIGADEWMY</sequence>
<dbReference type="Pfam" id="PF20149">
    <property type="entry name" value="DUF6532"/>
    <property type="match status" value="1"/>
</dbReference>
<keyword evidence="4" id="KW-1185">Reference proteome</keyword>
<evidence type="ECO:0000259" key="2">
    <source>
        <dbReference type="Pfam" id="PF20149"/>
    </source>
</evidence>
<gene>
    <name evidence="3" type="ORF">JVT61DRAFT_7927</name>
</gene>
<comment type="caution">
    <text evidence="3">The sequence shown here is derived from an EMBL/GenBank/DDBJ whole genome shotgun (WGS) entry which is preliminary data.</text>
</comment>
<organism evidence="3 4">
    <name type="scientific">Boletus reticuloceps</name>
    <dbReference type="NCBI Taxonomy" id="495285"/>
    <lineage>
        <taxon>Eukaryota</taxon>
        <taxon>Fungi</taxon>
        <taxon>Dikarya</taxon>
        <taxon>Basidiomycota</taxon>
        <taxon>Agaricomycotina</taxon>
        <taxon>Agaricomycetes</taxon>
        <taxon>Agaricomycetidae</taxon>
        <taxon>Boletales</taxon>
        <taxon>Boletineae</taxon>
        <taxon>Boletaceae</taxon>
        <taxon>Boletoideae</taxon>
        <taxon>Boletus</taxon>
    </lineage>
</organism>
<feature type="compositionally biased region" description="Acidic residues" evidence="1">
    <location>
        <begin position="501"/>
        <end position="516"/>
    </location>
</feature>
<name>A0A8I2YHC0_9AGAM</name>
<dbReference type="InterPro" id="IPR045341">
    <property type="entry name" value="DUF6532"/>
</dbReference>
<dbReference type="OrthoDB" id="3055188at2759"/>
<feature type="domain" description="DUF6532" evidence="2">
    <location>
        <begin position="150"/>
        <end position="357"/>
    </location>
</feature>
<dbReference type="Proteomes" id="UP000683000">
    <property type="component" value="Unassembled WGS sequence"/>
</dbReference>
<evidence type="ECO:0000313" key="3">
    <source>
        <dbReference type="EMBL" id="KAG6372139.1"/>
    </source>
</evidence>
<feature type="region of interest" description="Disordered" evidence="1">
    <location>
        <begin position="413"/>
        <end position="432"/>
    </location>
</feature>
<protein>
    <recommendedName>
        <fullName evidence="2">DUF6532 domain-containing protein</fullName>
    </recommendedName>
</protein>
<reference evidence="3" key="1">
    <citation type="submission" date="2021-03" db="EMBL/GenBank/DDBJ databases">
        <title>Evolutionary innovations through gain and loss of genes in the ectomycorrhizal Boletales.</title>
        <authorList>
            <person name="Wu G."/>
            <person name="Miyauchi S."/>
            <person name="Morin E."/>
            <person name="Yang Z.-L."/>
            <person name="Xu J."/>
            <person name="Martin F.M."/>
        </authorList>
    </citation>
    <scope>NUCLEOTIDE SEQUENCE</scope>
    <source>
        <strain evidence="3">BR01</strain>
    </source>
</reference>
<dbReference type="EMBL" id="JAGFBS010000029">
    <property type="protein sequence ID" value="KAG6372139.1"/>
    <property type="molecule type" value="Genomic_DNA"/>
</dbReference>
<feature type="region of interest" description="Disordered" evidence="1">
    <location>
        <begin position="440"/>
        <end position="516"/>
    </location>
</feature>
<dbReference type="AlphaFoldDB" id="A0A8I2YHC0"/>
<feature type="compositionally biased region" description="Basic and acidic residues" evidence="1">
    <location>
        <begin position="443"/>
        <end position="463"/>
    </location>
</feature>
<evidence type="ECO:0000256" key="1">
    <source>
        <dbReference type="SAM" id="MobiDB-lite"/>
    </source>
</evidence>
<proteinExistence type="predicted"/>
<feature type="compositionally biased region" description="Basic and acidic residues" evidence="1">
    <location>
        <begin position="470"/>
        <end position="479"/>
    </location>
</feature>
<accession>A0A8I2YHC0</accession>
<evidence type="ECO:0000313" key="4">
    <source>
        <dbReference type="Proteomes" id="UP000683000"/>
    </source>
</evidence>